<reference evidence="2" key="1">
    <citation type="submission" date="2023-06" db="EMBL/GenBank/DDBJ databases">
        <title>Genome-scale phylogeny and comparative genomics of the fungal order Sordariales.</title>
        <authorList>
            <consortium name="Lawrence Berkeley National Laboratory"/>
            <person name="Hensen N."/>
            <person name="Bonometti L."/>
            <person name="Westerberg I."/>
            <person name="Brannstrom I.O."/>
            <person name="Guillou S."/>
            <person name="Cros-Aarteil S."/>
            <person name="Calhoun S."/>
            <person name="Haridas S."/>
            <person name="Kuo A."/>
            <person name="Mondo S."/>
            <person name="Pangilinan J."/>
            <person name="Riley R."/>
            <person name="Labutti K."/>
            <person name="Andreopoulos B."/>
            <person name="Lipzen A."/>
            <person name="Chen C."/>
            <person name="Yanf M."/>
            <person name="Daum C."/>
            <person name="Ng V."/>
            <person name="Clum A."/>
            <person name="Steindorff A."/>
            <person name="Ohm R."/>
            <person name="Martin F."/>
            <person name="Silar P."/>
            <person name="Natvig D."/>
            <person name="Lalanne C."/>
            <person name="Gautier V."/>
            <person name="Ament-Velasquez S.L."/>
            <person name="Kruys A."/>
            <person name="Hutchinson M.I."/>
            <person name="Powell A.J."/>
            <person name="Barry K."/>
            <person name="Miller A.N."/>
            <person name="Grigoriev I.V."/>
            <person name="Debuchy R."/>
            <person name="Gladieux P."/>
            <person name="Thoren M.H."/>
            <person name="Johannesson H."/>
        </authorList>
    </citation>
    <scope>NUCLEOTIDE SEQUENCE</scope>
    <source>
        <strain evidence="2">SMH4607-1</strain>
    </source>
</reference>
<dbReference type="AlphaFoldDB" id="A0AA40AH30"/>
<comment type="caution">
    <text evidence="2">The sequence shown here is derived from an EMBL/GenBank/DDBJ whole genome shotgun (WGS) entry which is preliminary data.</text>
</comment>
<accession>A0AA40AH30</accession>
<organism evidence="2 3">
    <name type="scientific">Lasiosphaeris hirsuta</name>
    <dbReference type="NCBI Taxonomy" id="260670"/>
    <lineage>
        <taxon>Eukaryota</taxon>
        <taxon>Fungi</taxon>
        <taxon>Dikarya</taxon>
        <taxon>Ascomycota</taxon>
        <taxon>Pezizomycotina</taxon>
        <taxon>Sordariomycetes</taxon>
        <taxon>Sordariomycetidae</taxon>
        <taxon>Sordariales</taxon>
        <taxon>Lasiosphaeriaceae</taxon>
        <taxon>Lasiosphaeris</taxon>
    </lineage>
</organism>
<name>A0AA40AH30_9PEZI</name>
<feature type="region of interest" description="Disordered" evidence="1">
    <location>
        <begin position="175"/>
        <end position="194"/>
    </location>
</feature>
<keyword evidence="3" id="KW-1185">Reference proteome</keyword>
<evidence type="ECO:0000313" key="3">
    <source>
        <dbReference type="Proteomes" id="UP001172102"/>
    </source>
</evidence>
<proteinExistence type="predicted"/>
<evidence type="ECO:0000256" key="1">
    <source>
        <dbReference type="SAM" id="MobiDB-lite"/>
    </source>
</evidence>
<protein>
    <submittedName>
        <fullName evidence="2">Uncharacterized protein</fullName>
    </submittedName>
</protein>
<evidence type="ECO:0000313" key="2">
    <source>
        <dbReference type="EMBL" id="KAK0715726.1"/>
    </source>
</evidence>
<dbReference type="EMBL" id="JAUKUA010000004">
    <property type="protein sequence ID" value="KAK0715726.1"/>
    <property type="molecule type" value="Genomic_DNA"/>
</dbReference>
<dbReference type="Proteomes" id="UP001172102">
    <property type="component" value="Unassembled WGS sequence"/>
</dbReference>
<gene>
    <name evidence="2" type="ORF">B0H67DRAFT_248443</name>
</gene>
<sequence>MFEYPEISPGRHHHRHSHLPRWPPWISHGHNDRQLSTVDHRHSIANSTPLFHERNTSTITTGVATRTADTTRPENPIIHHKKKKNTRYMIIIIINHPNSLHLHPQHINTKDDAAHQLASPQARLAVSNHPPPLSVDWSEQTETLLSTQERGRAGQRGGGMSPHMYIYLLHGGHSLNTKQSRHNQHGTSSPPHRFSFTPAIFI</sequence>